<evidence type="ECO:0000313" key="2">
    <source>
        <dbReference type="EMBL" id="EAS32711.3"/>
    </source>
</evidence>
<accession>J3KC05</accession>
<feature type="compositionally biased region" description="Polar residues" evidence="1">
    <location>
        <begin position="143"/>
        <end position="162"/>
    </location>
</feature>
<sequence>MAASKSAQICFPPSQLGEACDKNKDDLILGSLEALEILFAAYPHVMYSGCEHYEHQKTLCQQSRAKRTEDDDTEQWDQFIGITKTDKDLEEKELPYEELIIDKLPDGYDFDKFGLVVHRDCAVASKYENQKSSQNGDKEYNEGKSNQECNQECNSESYQETGQDSDREGGQWGGPRGEFQESNGQEKIELDWLRGSQKSYVENASAVQPVPFHVKEVLNKFCNGAVQSKDQNDWMEPDKAESQVATEEL</sequence>
<protein>
    <submittedName>
        <fullName evidence="2">Uncharacterized protein</fullName>
    </submittedName>
</protein>
<evidence type="ECO:0000256" key="1">
    <source>
        <dbReference type="SAM" id="MobiDB-lite"/>
    </source>
</evidence>
<reference evidence="3" key="2">
    <citation type="journal article" date="2010" name="Genome Res.">
        <title>Population genomic sequencing of Coccidioides fungi reveals recent hybridization and transposon control.</title>
        <authorList>
            <person name="Neafsey D.E."/>
            <person name="Barker B.M."/>
            <person name="Sharpton T.J."/>
            <person name="Stajich J.E."/>
            <person name="Park D.J."/>
            <person name="Whiston E."/>
            <person name="Hung C.-Y."/>
            <person name="McMahan C."/>
            <person name="White J."/>
            <person name="Sykes S."/>
            <person name="Heiman D."/>
            <person name="Young S."/>
            <person name="Zeng Q."/>
            <person name="Abouelleil A."/>
            <person name="Aftuck L."/>
            <person name="Bessette D."/>
            <person name="Brown A."/>
            <person name="FitzGerald M."/>
            <person name="Lui A."/>
            <person name="Macdonald J.P."/>
            <person name="Priest M."/>
            <person name="Orbach M.J."/>
            <person name="Galgiani J.N."/>
            <person name="Kirkland T.N."/>
            <person name="Cole G.T."/>
            <person name="Birren B.W."/>
            <person name="Henn M.R."/>
            <person name="Taylor J.W."/>
            <person name="Rounsley S.D."/>
        </authorList>
    </citation>
    <scope>GENOME REANNOTATION</scope>
    <source>
        <strain evidence="3">RS</strain>
    </source>
</reference>
<proteinExistence type="predicted"/>
<dbReference type="VEuPathDB" id="FungiDB:CIMG_03735"/>
<dbReference type="Proteomes" id="UP000001261">
    <property type="component" value="Unassembled WGS sequence"/>
</dbReference>
<feature type="region of interest" description="Disordered" evidence="1">
    <location>
        <begin position="127"/>
        <end position="186"/>
    </location>
</feature>
<feature type="region of interest" description="Disordered" evidence="1">
    <location>
        <begin position="226"/>
        <end position="249"/>
    </location>
</feature>
<dbReference type="KEGG" id="cim:CIMG_03735"/>
<dbReference type="InParanoid" id="J3KC05"/>
<reference evidence="3" key="1">
    <citation type="journal article" date="2009" name="Genome Res.">
        <title>Comparative genomic analyses of the human fungal pathogens Coccidioides and their relatives.</title>
        <authorList>
            <person name="Sharpton T.J."/>
            <person name="Stajich J.E."/>
            <person name="Rounsley S.D."/>
            <person name="Gardner M.J."/>
            <person name="Wortman J.R."/>
            <person name="Jordar V.S."/>
            <person name="Maiti R."/>
            <person name="Kodira C.D."/>
            <person name="Neafsey D.E."/>
            <person name="Zeng Q."/>
            <person name="Hung C.-Y."/>
            <person name="McMahan C."/>
            <person name="Muszewska A."/>
            <person name="Grynberg M."/>
            <person name="Mandel M.A."/>
            <person name="Kellner E.M."/>
            <person name="Barker B.M."/>
            <person name="Galgiani J.N."/>
            <person name="Orbach M.J."/>
            <person name="Kirkland T.N."/>
            <person name="Cole G.T."/>
            <person name="Henn M.R."/>
            <person name="Birren B.W."/>
            <person name="Taylor J.W."/>
        </authorList>
    </citation>
    <scope>NUCLEOTIDE SEQUENCE [LARGE SCALE GENOMIC DNA]</scope>
    <source>
        <strain evidence="3">RS</strain>
    </source>
</reference>
<evidence type="ECO:0000313" key="3">
    <source>
        <dbReference type="Proteomes" id="UP000001261"/>
    </source>
</evidence>
<name>J3KC05_COCIM</name>
<dbReference type="RefSeq" id="XP_001244294.2">
    <property type="nucleotide sequence ID" value="XM_001244293.2"/>
</dbReference>
<dbReference type="AlphaFoldDB" id="J3KC05"/>
<feature type="compositionally biased region" description="Basic and acidic residues" evidence="1">
    <location>
        <begin position="230"/>
        <end position="241"/>
    </location>
</feature>
<organism evidence="2 3">
    <name type="scientific">Coccidioides immitis (strain RS)</name>
    <name type="common">Valley fever fungus</name>
    <dbReference type="NCBI Taxonomy" id="246410"/>
    <lineage>
        <taxon>Eukaryota</taxon>
        <taxon>Fungi</taxon>
        <taxon>Dikarya</taxon>
        <taxon>Ascomycota</taxon>
        <taxon>Pezizomycotina</taxon>
        <taxon>Eurotiomycetes</taxon>
        <taxon>Eurotiomycetidae</taxon>
        <taxon>Onygenales</taxon>
        <taxon>Onygenaceae</taxon>
        <taxon>Coccidioides</taxon>
    </lineage>
</organism>
<keyword evidence="3" id="KW-1185">Reference proteome</keyword>
<dbReference type="GeneID" id="4563177"/>
<dbReference type="EMBL" id="GG704916">
    <property type="protein sequence ID" value="EAS32711.3"/>
    <property type="molecule type" value="Genomic_DNA"/>
</dbReference>
<gene>
    <name evidence="2" type="ORF">CIMG_03735</name>
</gene>